<dbReference type="OMA" id="CCRECAF"/>
<protein>
    <recommendedName>
        <fullName evidence="13">Twisted gastrulation</fullName>
    </recommendedName>
</protein>
<evidence type="ECO:0000256" key="7">
    <source>
        <dbReference type="SAM" id="MobiDB-lite"/>
    </source>
</evidence>
<dbReference type="PANTHER" id="PTHR12312">
    <property type="entry name" value="TWISTED GASTRULATION PROTEIN HOMOLOG 1-A-RELATED"/>
    <property type="match status" value="1"/>
</dbReference>
<sequence length="231" mass="24962">MKTTVFLAVMVAGIAYAVGVTIFYETCNENKCVSRVSKCQLTGACGCTLENCTCCLNCTLCLAELWDDCCACVNMCKPRNLSSTDIASYSTINDLRMESDWTDTLFNALTQVDKPHPDSHWTVERVTPQEEGVNLPGLVPATPSEGSTSDVSPSSKTATTAISVNQTIVPIDICTVAYIKICLGLEKCVDACHHMGAAKYRWFHTGCCECIGSSCLSYGKKKALCSECPND</sequence>
<evidence type="ECO:0000256" key="6">
    <source>
        <dbReference type="ARBA" id="ARBA00023180"/>
    </source>
</evidence>
<evidence type="ECO:0000313" key="12">
    <source>
        <dbReference type="Proteomes" id="UP000007110"/>
    </source>
</evidence>
<dbReference type="KEGG" id="spu:589376"/>
<proteinExistence type="inferred from homology"/>
<evidence type="ECO:0000256" key="3">
    <source>
        <dbReference type="ARBA" id="ARBA00022473"/>
    </source>
</evidence>
<evidence type="ECO:0000259" key="9">
    <source>
        <dbReference type="Pfam" id="PF04668"/>
    </source>
</evidence>
<evidence type="ECO:0000256" key="1">
    <source>
        <dbReference type="ARBA" id="ARBA00004613"/>
    </source>
</evidence>
<dbReference type="PANTHER" id="PTHR12312:SF16">
    <property type="entry name" value="TWISTED GASTRULATION PROTEIN HOMOLOG 1-A-RELATED"/>
    <property type="match status" value="1"/>
</dbReference>
<feature type="region of interest" description="Disordered" evidence="7">
    <location>
        <begin position="133"/>
        <end position="155"/>
    </location>
</feature>
<evidence type="ECO:0000256" key="5">
    <source>
        <dbReference type="ARBA" id="ARBA00022729"/>
    </source>
</evidence>
<dbReference type="Pfam" id="PF04668">
    <property type="entry name" value="Tsg"/>
    <property type="match status" value="1"/>
</dbReference>
<dbReference type="SMR" id="A0A7M7RFQ1"/>
<dbReference type="FunCoup" id="A0A7M7RFQ1">
    <property type="interactions" value="818"/>
</dbReference>
<comment type="subcellular location">
    <subcellularLocation>
        <location evidence="1">Secreted</location>
    </subcellularLocation>
</comment>
<dbReference type="InterPro" id="IPR006761">
    <property type="entry name" value="Tsg"/>
</dbReference>
<dbReference type="EnsemblMetazoa" id="XM_789018">
    <property type="protein sequence ID" value="XP_794111"/>
    <property type="gene ID" value="LOC589376"/>
</dbReference>
<feature type="chain" id="PRO_5029582589" description="Twisted gastrulation" evidence="8">
    <location>
        <begin position="20"/>
        <end position="231"/>
    </location>
</feature>
<feature type="domain" description="Tsg C-terminal" evidence="9">
    <location>
        <begin position="87"/>
        <end position="229"/>
    </location>
</feature>
<evidence type="ECO:0000313" key="11">
    <source>
        <dbReference type="EnsemblMetazoa" id="XP_794111"/>
    </source>
</evidence>
<organism evidence="11 12">
    <name type="scientific">Strongylocentrotus purpuratus</name>
    <name type="common">Purple sea urchin</name>
    <dbReference type="NCBI Taxonomy" id="7668"/>
    <lineage>
        <taxon>Eukaryota</taxon>
        <taxon>Metazoa</taxon>
        <taxon>Echinodermata</taxon>
        <taxon>Eleutherozoa</taxon>
        <taxon>Echinozoa</taxon>
        <taxon>Echinoidea</taxon>
        <taxon>Euechinoidea</taxon>
        <taxon>Echinacea</taxon>
        <taxon>Camarodonta</taxon>
        <taxon>Echinidea</taxon>
        <taxon>Strongylocentrotidae</taxon>
        <taxon>Strongylocentrotus</taxon>
    </lineage>
</organism>
<keyword evidence="6" id="KW-0325">Glycoprotein</keyword>
<comment type="similarity">
    <text evidence="2">Belongs to the twisted gastrulation protein family.</text>
</comment>
<dbReference type="RefSeq" id="XP_794111.2">
    <property type="nucleotide sequence ID" value="XM_789018.5"/>
</dbReference>
<evidence type="ECO:0000256" key="8">
    <source>
        <dbReference type="SAM" id="SignalP"/>
    </source>
</evidence>
<name>A0A7M7RFQ1_STRPU</name>
<reference evidence="12" key="1">
    <citation type="submission" date="2015-02" db="EMBL/GenBank/DDBJ databases">
        <title>Genome sequencing for Strongylocentrotus purpuratus.</title>
        <authorList>
            <person name="Murali S."/>
            <person name="Liu Y."/>
            <person name="Vee V."/>
            <person name="English A."/>
            <person name="Wang M."/>
            <person name="Skinner E."/>
            <person name="Han Y."/>
            <person name="Muzny D.M."/>
            <person name="Worley K.C."/>
            <person name="Gibbs R.A."/>
        </authorList>
    </citation>
    <scope>NUCLEOTIDE SEQUENCE</scope>
</reference>
<keyword evidence="5 8" id="KW-0732">Signal</keyword>
<feature type="signal peptide" evidence="8">
    <location>
        <begin position="1"/>
        <end position="19"/>
    </location>
</feature>
<evidence type="ECO:0000256" key="4">
    <source>
        <dbReference type="ARBA" id="ARBA00022525"/>
    </source>
</evidence>
<feature type="compositionally biased region" description="Polar residues" evidence="7">
    <location>
        <begin position="144"/>
        <end position="155"/>
    </location>
</feature>
<dbReference type="CTD" id="57045"/>
<dbReference type="Pfam" id="PF23782">
    <property type="entry name" value="Tsg_N"/>
    <property type="match status" value="1"/>
</dbReference>
<dbReference type="GeneID" id="589376"/>
<dbReference type="InParanoid" id="A0A7M7RFQ1"/>
<evidence type="ECO:0008006" key="13">
    <source>
        <dbReference type="Google" id="ProtNLM"/>
    </source>
</evidence>
<feature type="domain" description="Tsg N-terminal" evidence="10">
    <location>
        <begin position="26"/>
        <end position="82"/>
    </location>
</feature>
<keyword evidence="4" id="KW-0964">Secreted</keyword>
<dbReference type="GO" id="GO:0030510">
    <property type="term" value="P:regulation of BMP signaling pathway"/>
    <property type="evidence" value="ECO:0000318"/>
    <property type="project" value="GO_Central"/>
</dbReference>
<dbReference type="OrthoDB" id="10037323at2759"/>
<dbReference type="Proteomes" id="UP000007110">
    <property type="component" value="Unassembled WGS sequence"/>
</dbReference>
<evidence type="ECO:0000259" key="10">
    <source>
        <dbReference type="Pfam" id="PF23782"/>
    </source>
</evidence>
<keyword evidence="12" id="KW-1185">Reference proteome</keyword>
<keyword evidence="3" id="KW-0217">Developmental protein</keyword>
<dbReference type="GO" id="GO:0005615">
    <property type="term" value="C:extracellular space"/>
    <property type="evidence" value="ECO:0000318"/>
    <property type="project" value="GO_Central"/>
</dbReference>
<dbReference type="InterPro" id="IPR057726">
    <property type="entry name" value="Tsg_C"/>
</dbReference>
<accession>A0A7M7RFQ1</accession>
<dbReference type="InterPro" id="IPR057635">
    <property type="entry name" value="Tsg_N"/>
</dbReference>
<evidence type="ECO:0000256" key="2">
    <source>
        <dbReference type="ARBA" id="ARBA00010047"/>
    </source>
</evidence>
<reference evidence="11" key="2">
    <citation type="submission" date="2021-01" db="UniProtKB">
        <authorList>
            <consortium name="EnsemblMetazoa"/>
        </authorList>
    </citation>
    <scope>IDENTIFICATION</scope>
</reference>
<dbReference type="AlphaFoldDB" id="A0A7M7RFQ1"/>